<dbReference type="Pfam" id="PF03009">
    <property type="entry name" value="GDPD"/>
    <property type="match status" value="1"/>
</dbReference>
<sequence>MTSVHAVFYAKCTATFIDQIMVSSESGTNLLWKFEYWTKFQNCILVYLASIEVKGFYEKQLRCAIIPFKKLYMTKRLFLIAISIVTLSSCMEKNNPLIIGHRGAMGHETENTLASIQKAMDLGADMVEIDVFKIQSGEIVVFHDGEVDRLTDGTGKIEAYDWEGLQKLTLEGGHKIPTLQQVLDVIDGKIMLNIELKGANTAEPTNQIVQEYCTSKGWNLDGFVISSFKWDELKTMRKVDGKIPIAILIGKNPLEAVSIGKELNAVAINPAFKGLTAENVAQMKAEGFKIYPWTVNEADDIALMKSFGVDGIITNFPERVH</sequence>
<dbReference type="InterPro" id="IPR017946">
    <property type="entry name" value="PLC-like_Pdiesterase_TIM-brl"/>
</dbReference>
<dbReference type="PROSITE" id="PS51704">
    <property type="entry name" value="GP_PDE"/>
    <property type="match status" value="1"/>
</dbReference>
<evidence type="ECO:0000313" key="3">
    <source>
        <dbReference type="Proteomes" id="UP000199440"/>
    </source>
</evidence>
<dbReference type="PANTHER" id="PTHR46211">
    <property type="entry name" value="GLYCEROPHOSPHORYL DIESTER PHOSPHODIESTERASE"/>
    <property type="match status" value="1"/>
</dbReference>
<organism evidence="2 3">
    <name type="scientific">Kriegella aquimaris</name>
    <dbReference type="NCBI Taxonomy" id="192904"/>
    <lineage>
        <taxon>Bacteria</taxon>
        <taxon>Pseudomonadati</taxon>
        <taxon>Bacteroidota</taxon>
        <taxon>Flavobacteriia</taxon>
        <taxon>Flavobacteriales</taxon>
        <taxon>Flavobacteriaceae</taxon>
        <taxon>Kriegella</taxon>
    </lineage>
</organism>
<dbReference type="GO" id="GO:0006629">
    <property type="term" value="P:lipid metabolic process"/>
    <property type="evidence" value="ECO:0007669"/>
    <property type="project" value="InterPro"/>
</dbReference>
<protein>
    <submittedName>
        <fullName evidence="2">Glycerophosphoryl diester phosphodiesterase</fullName>
    </submittedName>
</protein>
<gene>
    <name evidence="2" type="ORF">SAMN04488514_102430</name>
</gene>
<feature type="domain" description="GP-PDE" evidence="1">
    <location>
        <begin position="96"/>
        <end position="321"/>
    </location>
</feature>
<dbReference type="Proteomes" id="UP000199440">
    <property type="component" value="Unassembled WGS sequence"/>
</dbReference>
<name>A0A1G9MA25_9FLAO</name>
<dbReference type="AlphaFoldDB" id="A0A1G9MA25"/>
<dbReference type="InterPro" id="IPR030395">
    <property type="entry name" value="GP_PDE_dom"/>
</dbReference>
<evidence type="ECO:0000313" key="2">
    <source>
        <dbReference type="EMBL" id="SDL70963.1"/>
    </source>
</evidence>
<accession>A0A1G9MA25</accession>
<proteinExistence type="predicted"/>
<dbReference type="EMBL" id="FNGV01000002">
    <property type="protein sequence ID" value="SDL70963.1"/>
    <property type="molecule type" value="Genomic_DNA"/>
</dbReference>
<keyword evidence="3" id="KW-1185">Reference proteome</keyword>
<evidence type="ECO:0000259" key="1">
    <source>
        <dbReference type="PROSITE" id="PS51704"/>
    </source>
</evidence>
<dbReference type="STRING" id="192904.SAMN04488514_102430"/>
<dbReference type="PANTHER" id="PTHR46211:SF1">
    <property type="entry name" value="GLYCEROPHOSPHODIESTER PHOSPHODIESTERASE, CYTOPLASMIC"/>
    <property type="match status" value="1"/>
</dbReference>
<dbReference type="GO" id="GO:0008081">
    <property type="term" value="F:phosphoric diester hydrolase activity"/>
    <property type="evidence" value="ECO:0007669"/>
    <property type="project" value="InterPro"/>
</dbReference>
<dbReference type="SUPFAM" id="SSF51695">
    <property type="entry name" value="PLC-like phosphodiesterases"/>
    <property type="match status" value="1"/>
</dbReference>
<dbReference type="Gene3D" id="3.20.20.190">
    <property type="entry name" value="Phosphatidylinositol (PI) phosphodiesterase"/>
    <property type="match status" value="1"/>
</dbReference>
<reference evidence="2 3" key="1">
    <citation type="submission" date="2016-10" db="EMBL/GenBank/DDBJ databases">
        <authorList>
            <person name="de Groot N.N."/>
        </authorList>
    </citation>
    <scope>NUCLEOTIDE SEQUENCE [LARGE SCALE GENOMIC DNA]</scope>
    <source>
        <strain evidence="2 3">DSM 19886</strain>
    </source>
</reference>